<dbReference type="PIRSF" id="PIRSF000641">
    <property type="entry name" value="SRK"/>
    <property type="match status" value="1"/>
</dbReference>
<feature type="domain" description="Bulb-type lectin" evidence="13">
    <location>
        <begin position="66"/>
        <end position="191"/>
    </location>
</feature>
<dbReference type="GO" id="GO:0005524">
    <property type="term" value="F:ATP binding"/>
    <property type="evidence" value="ECO:0007669"/>
    <property type="project" value="UniProtKB-KW"/>
</dbReference>
<dbReference type="GO" id="GO:0004674">
    <property type="term" value="F:protein serine/threonine kinase activity"/>
    <property type="evidence" value="ECO:0007669"/>
    <property type="project" value="UniProtKB-KW"/>
</dbReference>
<evidence type="ECO:0000256" key="11">
    <source>
        <dbReference type="SAM" id="MobiDB-lite"/>
    </source>
</evidence>
<dbReference type="InterPro" id="IPR024171">
    <property type="entry name" value="SRK-like_kinase"/>
</dbReference>
<dbReference type="SUPFAM" id="SSF51110">
    <property type="entry name" value="alpha-D-mannose-specific plant lectins"/>
    <property type="match status" value="1"/>
</dbReference>
<keyword evidence="12" id="KW-1133">Transmembrane helix</keyword>
<feature type="domain" description="Apple" evidence="14">
    <location>
        <begin position="353"/>
        <end position="436"/>
    </location>
</feature>
<dbReference type="PANTHER" id="PTHR32444">
    <property type="entry name" value="BULB-TYPE LECTIN DOMAIN-CONTAINING PROTEIN"/>
    <property type="match status" value="1"/>
</dbReference>
<name>A0A5N5J538_9ROSI</name>
<evidence type="ECO:0000256" key="12">
    <source>
        <dbReference type="SAM" id="Phobius"/>
    </source>
</evidence>
<keyword evidence="5 10" id="KW-0547">Nucleotide-binding</keyword>
<evidence type="ECO:0000313" key="15">
    <source>
        <dbReference type="EMBL" id="KAB5512855.1"/>
    </source>
</evidence>
<feature type="region of interest" description="Disordered" evidence="11">
    <location>
        <begin position="752"/>
        <end position="786"/>
    </location>
</feature>
<dbReference type="SMART" id="SM00108">
    <property type="entry name" value="B_lectin"/>
    <property type="match status" value="1"/>
</dbReference>
<evidence type="ECO:0000256" key="8">
    <source>
        <dbReference type="ARBA" id="ARBA00023157"/>
    </source>
</evidence>
<keyword evidence="16" id="KW-1185">Reference proteome</keyword>
<dbReference type="EC" id="2.7.11.1" evidence="10"/>
<keyword evidence="3 10" id="KW-0808">Transferase</keyword>
<dbReference type="AlphaFoldDB" id="A0A5N5J538"/>
<evidence type="ECO:0000256" key="3">
    <source>
        <dbReference type="ARBA" id="ARBA00022679"/>
    </source>
</evidence>
<feature type="compositionally biased region" description="Acidic residues" evidence="11">
    <location>
        <begin position="776"/>
        <end position="786"/>
    </location>
</feature>
<evidence type="ECO:0000256" key="7">
    <source>
        <dbReference type="ARBA" id="ARBA00022840"/>
    </source>
</evidence>
<feature type="transmembrane region" description="Helical" evidence="12">
    <location>
        <begin position="623"/>
        <end position="646"/>
    </location>
</feature>
<dbReference type="CDD" id="cd00028">
    <property type="entry name" value="B_lectin"/>
    <property type="match status" value="1"/>
</dbReference>
<dbReference type="SMART" id="SM00473">
    <property type="entry name" value="PAN_AP"/>
    <property type="match status" value="1"/>
</dbReference>
<dbReference type="PROSITE" id="PS50948">
    <property type="entry name" value="PAN"/>
    <property type="match status" value="1"/>
</dbReference>
<dbReference type="InterPro" id="IPR001480">
    <property type="entry name" value="Bulb-type_lectin_dom"/>
</dbReference>
<comment type="catalytic activity">
    <reaction evidence="10">
        <text>L-seryl-[protein] + ATP = O-phospho-L-seryl-[protein] + ADP + H(+)</text>
        <dbReference type="Rhea" id="RHEA:17989"/>
        <dbReference type="Rhea" id="RHEA-COMP:9863"/>
        <dbReference type="Rhea" id="RHEA-COMP:11604"/>
        <dbReference type="ChEBI" id="CHEBI:15378"/>
        <dbReference type="ChEBI" id="CHEBI:29999"/>
        <dbReference type="ChEBI" id="CHEBI:30616"/>
        <dbReference type="ChEBI" id="CHEBI:83421"/>
        <dbReference type="ChEBI" id="CHEBI:456216"/>
        <dbReference type="EC" id="2.7.11.1"/>
    </reaction>
</comment>
<keyword evidence="12" id="KW-0812">Transmembrane</keyword>
<evidence type="ECO:0000259" key="14">
    <source>
        <dbReference type="PROSITE" id="PS50948"/>
    </source>
</evidence>
<evidence type="ECO:0000259" key="13">
    <source>
        <dbReference type="PROSITE" id="PS50927"/>
    </source>
</evidence>
<evidence type="ECO:0000256" key="1">
    <source>
        <dbReference type="ARBA" id="ARBA00004167"/>
    </source>
</evidence>
<evidence type="ECO:0000313" key="16">
    <source>
        <dbReference type="Proteomes" id="UP000326939"/>
    </source>
</evidence>
<evidence type="ECO:0000256" key="10">
    <source>
        <dbReference type="PIRNR" id="PIRNR000641"/>
    </source>
</evidence>
<keyword evidence="4" id="KW-0732">Signal</keyword>
<accession>A0A5N5J538</accession>
<dbReference type="PANTHER" id="PTHR32444:SF235">
    <property type="entry name" value="OS01G0783900 PROTEIN"/>
    <property type="match status" value="1"/>
</dbReference>
<dbReference type="GO" id="GO:0048544">
    <property type="term" value="P:recognition of pollen"/>
    <property type="evidence" value="ECO:0007669"/>
    <property type="project" value="InterPro"/>
</dbReference>
<dbReference type="EMBL" id="VDCV01000019">
    <property type="protein sequence ID" value="KAB5512855.1"/>
    <property type="molecule type" value="Genomic_DNA"/>
</dbReference>
<organism evidence="15 16">
    <name type="scientific">Salix brachista</name>
    <dbReference type="NCBI Taxonomy" id="2182728"/>
    <lineage>
        <taxon>Eukaryota</taxon>
        <taxon>Viridiplantae</taxon>
        <taxon>Streptophyta</taxon>
        <taxon>Embryophyta</taxon>
        <taxon>Tracheophyta</taxon>
        <taxon>Spermatophyta</taxon>
        <taxon>Magnoliopsida</taxon>
        <taxon>eudicotyledons</taxon>
        <taxon>Gunneridae</taxon>
        <taxon>Pentapetalae</taxon>
        <taxon>rosids</taxon>
        <taxon>fabids</taxon>
        <taxon>Malpighiales</taxon>
        <taxon>Salicaceae</taxon>
        <taxon>Saliceae</taxon>
        <taxon>Salix</taxon>
    </lineage>
</organism>
<comment type="catalytic activity">
    <reaction evidence="10">
        <text>L-threonyl-[protein] + ATP = O-phospho-L-threonyl-[protein] + ADP + H(+)</text>
        <dbReference type="Rhea" id="RHEA:46608"/>
        <dbReference type="Rhea" id="RHEA-COMP:11060"/>
        <dbReference type="Rhea" id="RHEA-COMP:11605"/>
        <dbReference type="ChEBI" id="CHEBI:15378"/>
        <dbReference type="ChEBI" id="CHEBI:30013"/>
        <dbReference type="ChEBI" id="CHEBI:30616"/>
        <dbReference type="ChEBI" id="CHEBI:61977"/>
        <dbReference type="ChEBI" id="CHEBI:456216"/>
        <dbReference type="EC" id="2.7.11.1"/>
    </reaction>
</comment>
<dbReference type="Pfam" id="PF01453">
    <property type="entry name" value="B_lectin"/>
    <property type="match status" value="1"/>
</dbReference>
<comment type="subcellular location">
    <subcellularLocation>
        <location evidence="1">Membrane</location>
        <topology evidence="1">Single-pass membrane protein</topology>
    </subcellularLocation>
</comment>
<keyword evidence="7 10" id="KW-0067">ATP-binding</keyword>
<reference evidence="16" key="1">
    <citation type="journal article" date="2019" name="Gigascience">
        <title>De novo genome assembly of the endangered Acer yangbiense, a plant species with extremely small populations endemic to Yunnan Province, China.</title>
        <authorList>
            <person name="Yang J."/>
            <person name="Wariss H.M."/>
            <person name="Tao L."/>
            <person name="Zhang R."/>
            <person name="Yun Q."/>
            <person name="Hollingsworth P."/>
            <person name="Dao Z."/>
            <person name="Luo G."/>
            <person name="Guo H."/>
            <person name="Ma Y."/>
            <person name="Sun W."/>
        </authorList>
    </citation>
    <scope>NUCLEOTIDE SEQUENCE [LARGE SCALE GENOMIC DNA]</scope>
    <source>
        <strain evidence="16">cv. br00</strain>
    </source>
</reference>
<dbReference type="GO" id="GO:0106310">
    <property type="term" value="F:protein serine kinase activity"/>
    <property type="evidence" value="ECO:0007669"/>
    <property type="project" value="RHEA"/>
</dbReference>
<comment type="similarity">
    <text evidence="10">Belongs to the protein kinase superfamily. Ser/Thr protein kinase family.</text>
</comment>
<evidence type="ECO:0000256" key="4">
    <source>
        <dbReference type="ARBA" id="ARBA00022729"/>
    </source>
</evidence>
<dbReference type="Gene3D" id="1.10.510.10">
    <property type="entry name" value="Transferase(Phosphotransferase) domain 1"/>
    <property type="match status" value="1"/>
</dbReference>
<keyword evidence="8" id="KW-1015">Disulfide bond</keyword>
<dbReference type="Pfam" id="PF08276">
    <property type="entry name" value="PAN_2"/>
    <property type="match status" value="1"/>
</dbReference>
<dbReference type="InterPro" id="IPR036426">
    <property type="entry name" value="Bulb-type_lectin_dom_sf"/>
</dbReference>
<comment type="caution">
    <text evidence="15">The sequence shown here is derived from an EMBL/GenBank/DDBJ whole genome shotgun (WGS) entry which is preliminary data.</text>
</comment>
<dbReference type="Pfam" id="PF13947">
    <property type="entry name" value="GUB_WAK_bind"/>
    <property type="match status" value="1"/>
</dbReference>
<keyword evidence="9" id="KW-0325">Glycoprotein</keyword>
<dbReference type="InterPro" id="IPR025287">
    <property type="entry name" value="WAK_GUB"/>
</dbReference>
<protein>
    <recommendedName>
        <fullName evidence="10">Receptor-like serine/threonine-protein kinase</fullName>
        <ecNumber evidence="10">2.7.11.1</ecNumber>
    </recommendedName>
</protein>
<dbReference type="GO" id="GO:0030247">
    <property type="term" value="F:polysaccharide binding"/>
    <property type="evidence" value="ECO:0007669"/>
    <property type="project" value="InterPro"/>
</dbReference>
<dbReference type="Proteomes" id="UP000326939">
    <property type="component" value="Chromosome 19"/>
</dbReference>
<dbReference type="InterPro" id="IPR003609">
    <property type="entry name" value="Pan_app"/>
</dbReference>
<gene>
    <name evidence="15" type="ORF">DKX38_029883</name>
</gene>
<keyword evidence="12" id="KW-0472">Membrane</keyword>
<dbReference type="GO" id="GO:0016020">
    <property type="term" value="C:membrane"/>
    <property type="evidence" value="ECO:0007669"/>
    <property type="project" value="UniProtKB-SubCell"/>
</dbReference>
<dbReference type="InterPro" id="IPR000858">
    <property type="entry name" value="S_locus_glycoprot_dom"/>
</dbReference>
<dbReference type="PROSITE" id="PS50927">
    <property type="entry name" value="BULB_LECTIN"/>
    <property type="match status" value="1"/>
</dbReference>
<evidence type="ECO:0000256" key="5">
    <source>
        <dbReference type="ARBA" id="ARBA00022741"/>
    </source>
</evidence>
<sequence>MILLGVLDLWRDRERCKILASEAGQYLMDHKVSSLFFYGQRQRVKICFAADLSDAFMVDGKKRDTITYPSGSIDYDGQETLVSAGKRFELGFFTPEETTDFRSYLGIWYHRSDRRIVVWVANRNRPLLDVGASFAITKDGNLQILDRSGTSCWSTTLASTSNPAYREAKLLDSGNLVFGDSNKTLWTTILWQSFEHPTDTFLSGMKMSENLKLISWESGADPKEGNFTFQLDEGRFVILTNGESSDLSISERMPDGMKNFLSNTTGSDNNTRIRLDVEGELQYWNFNVSTDWTLQRMAPREKCSVYNACGNFGSCNLYNMLACRCLPGFKPASPESWRNGSFSGGCNRSSAVCGKNDTFLRLKMMRVGQQDKKIAVENETICREECLNNCSCQAYSFVEEVNRRREPITCLIWTDALKGLQEEYSFGRPDLFVRVSKTDTALKAKSCEPCGLNVIPYPLSTGSDCGDPMYFSFHCDNSTGKLSFKTQNGTYNVTTIDQDKRTFVIQDKDVDHCNSSTRGHLRKFNLSFPFKMNAFKPRCDTVAGNFGSNISSQGLVEIVIGWEPPREPLCTSSADCEDWANSSCNVAGNDIVRCHCNSNFRWDGMALKCVQGGSSRKKKPLSLIEGVTIASVIVLSSIFLYTCILMRKKAKRRESQQNTDRNAALMYGTEKRAWRFWREDKALDLMDKTLHESCNTNEFLRCLNAALLCVQDDPADRPTMSNVVLMLSSEIANLPVPKEPAFSIRRGFSGIASTSSKQERGLSGTTFSSSKKETSIDTEDASDEGG</sequence>
<dbReference type="Pfam" id="PF00954">
    <property type="entry name" value="S_locus_glycop"/>
    <property type="match status" value="1"/>
</dbReference>
<keyword evidence="2 10" id="KW-0723">Serine/threonine-protein kinase</keyword>
<dbReference type="CDD" id="cd01098">
    <property type="entry name" value="PAN_AP_plant"/>
    <property type="match status" value="1"/>
</dbReference>
<proteinExistence type="inferred from homology"/>
<keyword evidence="6 10" id="KW-0418">Kinase</keyword>
<evidence type="ECO:0000256" key="9">
    <source>
        <dbReference type="ARBA" id="ARBA00023180"/>
    </source>
</evidence>
<evidence type="ECO:0000256" key="2">
    <source>
        <dbReference type="ARBA" id="ARBA00022527"/>
    </source>
</evidence>
<evidence type="ECO:0000256" key="6">
    <source>
        <dbReference type="ARBA" id="ARBA00022777"/>
    </source>
</evidence>
<dbReference type="Gene3D" id="2.90.10.10">
    <property type="entry name" value="Bulb-type lectin domain"/>
    <property type="match status" value="1"/>
</dbReference>